<name>A0A2P7SRV8_9HYPH</name>
<keyword evidence="3 4" id="KW-0732">Signal</keyword>
<feature type="domain" description="Periplasmic binding protein" evidence="5">
    <location>
        <begin position="77"/>
        <end position="298"/>
    </location>
</feature>
<keyword evidence="7" id="KW-1185">Reference proteome</keyword>
<evidence type="ECO:0000256" key="3">
    <source>
        <dbReference type="ARBA" id="ARBA00022729"/>
    </source>
</evidence>
<dbReference type="AlphaFoldDB" id="A0A2P7SRV8"/>
<dbReference type="PANTHER" id="PTHR46847">
    <property type="entry name" value="D-ALLOSE-BINDING PERIPLASMIC PROTEIN-RELATED"/>
    <property type="match status" value="1"/>
</dbReference>
<evidence type="ECO:0000313" key="7">
    <source>
        <dbReference type="Proteomes" id="UP000241229"/>
    </source>
</evidence>
<evidence type="ECO:0000256" key="1">
    <source>
        <dbReference type="ARBA" id="ARBA00004196"/>
    </source>
</evidence>
<evidence type="ECO:0000313" key="6">
    <source>
        <dbReference type="EMBL" id="PSJ65191.1"/>
    </source>
</evidence>
<evidence type="ECO:0000256" key="4">
    <source>
        <dbReference type="SAM" id="SignalP"/>
    </source>
</evidence>
<comment type="caution">
    <text evidence="6">The sequence shown here is derived from an EMBL/GenBank/DDBJ whole genome shotgun (WGS) entry which is preliminary data.</text>
</comment>
<comment type="subcellular location">
    <subcellularLocation>
        <location evidence="1">Cell envelope</location>
    </subcellularLocation>
</comment>
<gene>
    <name evidence="6" type="ORF">C7I84_02255</name>
</gene>
<dbReference type="InterPro" id="IPR025997">
    <property type="entry name" value="SBP_2_dom"/>
</dbReference>
<protein>
    <submittedName>
        <fullName evidence="6">Ribose ABC transporter substrate-binding protein</fullName>
    </submittedName>
</protein>
<feature type="chain" id="PRO_5015131120" evidence="4">
    <location>
        <begin position="30"/>
        <end position="402"/>
    </location>
</feature>
<sequence>MKRQARSAAGVVAMALAGGMLAGASGAGAAELPPSFATLPDDIKALYTGVEDTVQPAAFDDFKAPPKPWKWCHSESYQGNPWRVSVTNELKRLVGLYQKEGWVSDFEMSDSNGDTSQQIAQVRAFIDKKCSIITSFAGSSTALNEAIEAAHKAGIPFVTGAGAVTSPYAVNVDSNYVKFGYDLAKGIVDGLGGKGNVLRVEGIAGSPLVAQQRAGADKAFAEAPDVKVVRDVNGNWSPNVTKTVVLQVLATNPQPIDAVWTSGSEARIVDEAFEQAGRPVPLVSGSISGDALGYWKDNPDKFKFTGGALMPSWTAQTLFRVGVRVLEGQQPKLNIIMVPVPEVKQAELDKWYASCMTKDAVSVFPVAPQDPLPDPMMDAYFAKPAAVPLFDYGQTPDPCAAN</sequence>
<dbReference type="Gene3D" id="3.40.50.2300">
    <property type="match status" value="2"/>
</dbReference>
<dbReference type="GO" id="GO:0030313">
    <property type="term" value="C:cell envelope"/>
    <property type="evidence" value="ECO:0007669"/>
    <property type="project" value="UniProtKB-SubCell"/>
</dbReference>
<dbReference type="PANTHER" id="PTHR46847:SF1">
    <property type="entry name" value="D-ALLOSE-BINDING PERIPLASMIC PROTEIN-RELATED"/>
    <property type="match status" value="1"/>
</dbReference>
<dbReference type="RefSeq" id="WP_106770531.1">
    <property type="nucleotide sequence ID" value="NZ_PXYK01000002.1"/>
</dbReference>
<dbReference type="Pfam" id="PF13407">
    <property type="entry name" value="Peripla_BP_4"/>
    <property type="match status" value="1"/>
</dbReference>
<organism evidence="6 7">
    <name type="scientific">Kumtagia ephedrae</name>
    <dbReference type="NCBI Taxonomy" id="2116701"/>
    <lineage>
        <taxon>Bacteria</taxon>
        <taxon>Pseudomonadati</taxon>
        <taxon>Pseudomonadota</taxon>
        <taxon>Alphaproteobacteria</taxon>
        <taxon>Hyphomicrobiales</taxon>
        <taxon>Phyllobacteriaceae</taxon>
        <taxon>Kumtagia</taxon>
    </lineage>
</organism>
<reference evidence="6 7" key="1">
    <citation type="submission" date="2018-03" db="EMBL/GenBank/DDBJ databases">
        <title>The draft genome of Mesorhizobium sp. 6GN-30.</title>
        <authorList>
            <person name="Liu L."/>
            <person name="Li L."/>
            <person name="Wang T."/>
            <person name="Zhang X."/>
            <person name="Liang L."/>
        </authorList>
    </citation>
    <scope>NUCLEOTIDE SEQUENCE [LARGE SCALE GENOMIC DNA]</scope>
    <source>
        <strain evidence="6 7">6GN30</strain>
    </source>
</reference>
<comment type="similarity">
    <text evidence="2">Belongs to the bacterial solute-binding protein 2 family.</text>
</comment>
<dbReference type="InterPro" id="IPR028082">
    <property type="entry name" value="Peripla_BP_I"/>
</dbReference>
<dbReference type="EMBL" id="PXYK01000002">
    <property type="protein sequence ID" value="PSJ65191.1"/>
    <property type="molecule type" value="Genomic_DNA"/>
</dbReference>
<accession>A0A2P7SRV8</accession>
<feature type="signal peptide" evidence="4">
    <location>
        <begin position="1"/>
        <end position="29"/>
    </location>
</feature>
<evidence type="ECO:0000256" key="2">
    <source>
        <dbReference type="ARBA" id="ARBA00007639"/>
    </source>
</evidence>
<dbReference type="SUPFAM" id="SSF53822">
    <property type="entry name" value="Periplasmic binding protein-like I"/>
    <property type="match status" value="1"/>
</dbReference>
<dbReference type="Proteomes" id="UP000241229">
    <property type="component" value="Unassembled WGS sequence"/>
</dbReference>
<dbReference type="GO" id="GO:0030246">
    <property type="term" value="F:carbohydrate binding"/>
    <property type="evidence" value="ECO:0007669"/>
    <property type="project" value="UniProtKB-ARBA"/>
</dbReference>
<dbReference type="OrthoDB" id="5100645at2"/>
<proteinExistence type="inferred from homology"/>
<evidence type="ECO:0000259" key="5">
    <source>
        <dbReference type="Pfam" id="PF13407"/>
    </source>
</evidence>